<comment type="subcellular location">
    <subcellularLocation>
        <location evidence="1">Membrane</location>
    </subcellularLocation>
</comment>
<dbReference type="RefSeq" id="WP_047579508.1">
    <property type="nucleotide sequence ID" value="NZ_JPQT01000163.1"/>
</dbReference>
<comment type="caution">
    <text evidence="6">The sequence shown here is derived from an EMBL/GenBank/DDBJ whole genome shotgun (WGS) entry which is preliminary data.</text>
</comment>
<dbReference type="AlphaFoldDB" id="A0A085UMV9"/>
<gene>
    <name evidence="6" type="ORF">IV02_29225</name>
</gene>
<reference evidence="6 7" key="1">
    <citation type="submission" date="2014-07" db="EMBL/GenBank/DDBJ databases">
        <title>Draft Genome Sequences of Environmental Pseudomonas syringae strains.</title>
        <authorList>
            <person name="Baltrus D.A."/>
            <person name="Berge O."/>
            <person name="Morris C."/>
        </authorList>
    </citation>
    <scope>NUCLEOTIDE SEQUENCE [LARGE SCALE GENOMIC DNA]</scope>
    <source>
        <strain evidence="6 7">CEB003</strain>
    </source>
</reference>
<keyword evidence="3 4" id="KW-0472">Membrane</keyword>
<dbReference type="GO" id="GO:0016020">
    <property type="term" value="C:membrane"/>
    <property type="evidence" value="ECO:0007669"/>
    <property type="project" value="UniProtKB-SubCell"/>
</dbReference>
<dbReference type="InterPro" id="IPR049658">
    <property type="entry name" value="ZorB-like_t1"/>
</dbReference>
<dbReference type="PANTHER" id="PTHR30329">
    <property type="entry name" value="STATOR ELEMENT OF FLAGELLAR MOTOR COMPLEX"/>
    <property type="match status" value="1"/>
</dbReference>
<dbReference type="Pfam" id="PF13677">
    <property type="entry name" value="MotB_plug"/>
    <property type="match status" value="1"/>
</dbReference>
<dbReference type="InterPro" id="IPR036737">
    <property type="entry name" value="OmpA-like_sf"/>
</dbReference>
<evidence type="ECO:0000256" key="1">
    <source>
        <dbReference type="ARBA" id="ARBA00004370"/>
    </source>
</evidence>
<feature type="domain" description="Motility protein B-like N-terminal" evidence="5">
    <location>
        <begin position="15"/>
        <end position="47"/>
    </location>
</feature>
<evidence type="ECO:0000256" key="4">
    <source>
        <dbReference type="SAM" id="Phobius"/>
    </source>
</evidence>
<organism evidence="6 7">
    <name type="scientific">Pseudomonas syringae</name>
    <dbReference type="NCBI Taxonomy" id="317"/>
    <lineage>
        <taxon>Bacteria</taxon>
        <taxon>Pseudomonadati</taxon>
        <taxon>Pseudomonadota</taxon>
        <taxon>Gammaproteobacteria</taxon>
        <taxon>Pseudomonadales</taxon>
        <taxon>Pseudomonadaceae</taxon>
        <taxon>Pseudomonas</taxon>
    </lineage>
</organism>
<evidence type="ECO:0000313" key="6">
    <source>
        <dbReference type="EMBL" id="KFE44522.1"/>
    </source>
</evidence>
<dbReference type="InterPro" id="IPR025713">
    <property type="entry name" value="MotB-like_N_dom"/>
</dbReference>
<dbReference type="Gene3D" id="3.30.1330.60">
    <property type="entry name" value="OmpA-like domain"/>
    <property type="match status" value="1"/>
</dbReference>
<sequence length="247" mass="27833">MFGKQMPSVVRSKDEGEKPFWISFADLMTAMMILFLVVMVAALSSVTQRINQAEQGEKQRSKDISQICEHLSLKAKTASKTIVVNCKDNRISFGDAGRFGHNQYALSNDGQSALQEVVPMILDAANSEVGRKWFKQVVIEGSTDTDGSYLYNLHLSLQRSEWVMCSLLDSRSPLQVGLSPEHQQQIRSIFLAGGVSFNNAKDTKEESRRVELRMQFFGLKEKEDNLKPEVPVFNNTDMEKCQLAMSR</sequence>
<keyword evidence="4" id="KW-1133">Transmembrane helix</keyword>
<accession>A0A085UMV9</accession>
<dbReference type="InterPro" id="IPR050330">
    <property type="entry name" value="Bact_OuterMem_StrucFunc"/>
</dbReference>
<evidence type="ECO:0000256" key="2">
    <source>
        <dbReference type="ARBA" id="ARBA00022692"/>
    </source>
</evidence>
<proteinExistence type="predicted"/>
<name>A0A085UMV9_PSESX</name>
<evidence type="ECO:0000313" key="7">
    <source>
        <dbReference type="Proteomes" id="UP000028643"/>
    </source>
</evidence>
<dbReference type="PATRIC" id="fig|317.174.peg.5965"/>
<dbReference type="SUPFAM" id="SSF103088">
    <property type="entry name" value="OmpA-like"/>
    <property type="match status" value="1"/>
</dbReference>
<feature type="transmembrane region" description="Helical" evidence="4">
    <location>
        <begin position="20"/>
        <end position="43"/>
    </location>
</feature>
<evidence type="ECO:0000259" key="5">
    <source>
        <dbReference type="Pfam" id="PF13677"/>
    </source>
</evidence>
<dbReference type="EMBL" id="JPQT01000163">
    <property type="protein sequence ID" value="KFE44522.1"/>
    <property type="molecule type" value="Genomic_DNA"/>
</dbReference>
<protein>
    <submittedName>
        <fullName evidence="6">Membrane protein</fullName>
    </submittedName>
</protein>
<dbReference type="Proteomes" id="UP000028643">
    <property type="component" value="Unassembled WGS sequence"/>
</dbReference>
<evidence type="ECO:0000256" key="3">
    <source>
        <dbReference type="ARBA" id="ARBA00023136"/>
    </source>
</evidence>
<keyword evidence="2 4" id="KW-0812">Transmembrane</keyword>
<dbReference type="NCBIfam" id="NF041788">
    <property type="entry name" value="anti-phage_ZorB1"/>
    <property type="match status" value="1"/>
</dbReference>
<dbReference type="PANTHER" id="PTHR30329:SF21">
    <property type="entry name" value="LIPOPROTEIN YIAD-RELATED"/>
    <property type="match status" value="1"/>
</dbReference>